<reference evidence="3 4" key="1">
    <citation type="submission" date="2020-02" db="EMBL/GenBank/DDBJ databases">
        <title>Draft genome sequence of two Spirosoma agri KCTC 52727 and Spirosoma terrae KCTC 52035.</title>
        <authorList>
            <person name="Rojas J."/>
            <person name="Ambika Manirajan B."/>
            <person name="Suarez C."/>
            <person name="Ratering S."/>
            <person name="Schnell S."/>
        </authorList>
    </citation>
    <scope>NUCLEOTIDE SEQUENCE [LARGE SCALE GENOMIC DNA]</scope>
    <source>
        <strain evidence="3 4">KCTC 52035</strain>
    </source>
</reference>
<gene>
    <name evidence="3" type="ORF">GK108_21080</name>
</gene>
<proteinExistence type="predicted"/>
<feature type="compositionally biased region" description="Polar residues" evidence="1">
    <location>
        <begin position="53"/>
        <end position="64"/>
    </location>
</feature>
<feature type="chain" id="PRO_5026784931" evidence="2">
    <location>
        <begin position="22"/>
        <end position="101"/>
    </location>
</feature>
<name>A0A6L9LE06_9BACT</name>
<dbReference type="AlphaFoldDB" id="A0A6L9LE06"/>
<dbReference type="RefSeq" id="WP_163952793.1">
    <property type="nucleotide sequence ID" value="NZ_JAAFZH010000011.1"/>
</dbReference>
<organism evidence="3 4">
    <name type="scientific">Spirosoma terrae</name>
    <dbReference type="NCBI Taxonomy" id="1968276"/>
    <lineage>
        <taxon>Bacteria</taxon>
        <taxon>Pseudomonadati</taxon>
        <taxon>Bacteroidota</taxon>
        <taxon>Cytophagia</taxon>
        <taxon>Cytophagales</taxon>
        <taxon>Cytophagaceae</taxon>
        <taxon>Spirosoma</taxon>
    </lineage>
</organism>
<keyword evidence="4" id="KW-1185">Reference proteome</keyword>
<dbReference type="EMBL" id="JAAFZH010000011">
    <property type="protein sequence ID" value="NDU97391.1"/>
    <property type="molecule type" value="Genomic_DNA"/>
</dbReference>
<evidence type="ECO:0000256" key="2">
    <source>
        <dbReference type="SAM" id="SignalP"/>
    </source>
</evidence>
<protein>
    <submittedName>
        <fullName evidence="3">Uncharacterized protein</fullName>
    </submittedName>
</protein>
<keyword evidence="2" id="KW-0732">Signal</keyword>
<dbReference type="Proteomes" id="UP000474175">
    <property type="component" value="Unassembled WGS sequence"/>
</dbReference>
<comment type="caution">
    <text evidence="3">The sequence shown here is derived from an EMBL/GenBank/DDBJ whole genome shotgun (WGS) entry which is preliminary data.</text>
</comment>
<feature type="signal peptide" evidence="2">
    <location>
        <begin position="1"/>
        <end position="21"/>
    </location>
</feature>
<accession>A0A6L9LE06</accession>
<evidence type="ECO:0000256" key="1">
    <source>
        <dbReference type="SAM" id="MobiDB-lite"/>
    </source>
</evidence>
<feature type="region of interest" description="Disordered" evidence="1">
    <location>
        <begin position="29"/>
        <end position="101"/>
    </location>
</feature>
<sequence length="101" mass="10425">MRPLLLSFVFSACASVCFGQADTSKIVREPARSPSAQVPIPGIDAPLSGPGTLMQSSPQPNAVATPQKVGKKGKVTTNPPSDPRAFGVAVPVGKAKKDTLR</sequence>
<evidence type="ECO:0000313" key="4">
    <source>
        <dbReference type="Proteomes" id="UP000474175"/>
    </source>
</evidence>
<evidence type="ECO:0000313" key="3">
    <source>
        <dbReference type="EMBL" id="NDU97391.1"/>
    </source>
</evidence>